<feature type="compositionally biased region" description="Polar residues" evidence="1">
    <location>
        <begin position="23"/>
        <end position="33"/>
    </location>
</feature>
<dbReference type="AlphaFoldDB" id="A0AAW2J7M7"/>
<accession>A0AAW2J7M7</accession>
<dbReference type="InterPro" id="IPR056139">
    <property type="entry name" value="DUF7722"/>
</dbReference>
<dbReference type="PANTHER" id="PTHR33513:SF4">
    <property type="entry name" value="GB|AAF04428.1"/>
    <property type="match status" value="1"/>
</dbReference>
<name>A0AAW2J7M7_9LAMI</name>
<organism evidence="3">
    <name type="scientific">Sesamum angustifolium</name>
    <dbReference type="NCBI Taxonomy" id="2727405"/>
    <lineage>
        <taxon>Eukaryota</taxon>
        <taxon>Viridiplantae</taxon>
        <taxon>Streptophyta</taxon>
        <taxon>Embryophyta</taxon>
        <taxon>Tracheophyta</taxon>
        <taxon>Spermatophyta</taxon>
        <taxon>Magnoliopsida</taxon>
        <taxon>eudicotyledons</taxon>
        <taxon>Gunneridae</taxon>
        <taxon>Pentapetalae</taxon>
        <taxon>asterids</taxon>
        <taxon>lamiids</taxon>
        <taxon>Lamiales</taxon>
        <taxon>Pedaliaceae</taxon>
        <taxon>Sesamum</taxon>
    </lineage>
</organism>
<evidence type="ECO:0000313" key="3">
    <source>
        <dbReference type="EMBL" id="KAL0290699.1"/>
    </source>
</evidence>
<sequence>MSTGATASTACATVNGGVRPNGHHQQQPSSVMNTKGCGFQMPLHYPRYKKSDYEKMPEWQLDCLLKEYGLPVAGDVHQKRKFAIGAFLWPDHL</sequence>
<reference evidence="3" key="2">
    <citation type="journal article" date="2024" name="Plant">
        <title>Genomic evolution and insights into agronomic trait innovations of Sesamum species.</title>
        <authorList>
            <person name="Miao H."/>
            <person name="Wang L."/>
            <person name="Qu L."/>
            <person name="Liu H."/>
            <person name="Sun Y."/>
            <person name="Le M."/>
            <person name="Wang Q."/>
            <person name="Wei S."/>
            <person name="Zheng Y."/>
            <person name="Lin W."/>
            <person name="Duan Y."/>
            <person name="Cao H."/>
            <person name="Xiong S."/>
            <person name="Wang X."/>
            <person name="Wei L."/>
            <person name="Li C."/>
            <person name="Ma Q."/>
            <person name="Ju M."/>
            <person name="Zhao R."/>
            <person name="Li G."/>
            <person name="Mu C."/>
            <person name="Tian Q."/>
            <person name="Mei H."/>
            <person name="Zhang T."/>
            <person name="Gao T."/>
            <person name="Zhang H."/>
        </authorList>
    </citation>
    <scope>NUCLEOTIDE SEQUENCE</scope>
    <source>
        <strain evidence="3">G01</strain>
    </source>
</reference>
<feature type="compositionally biased region" description="Low complexity" evidence="1">
    <location>
        <begin position="1"/>
        <end position="13"/>
    </location>
</feature>
<reference evidence="3" key="1">
    <citation type="submission" date="2020-06" db="EMBL/GenBank/DDBJ databases">
        <authorList>
            <person name="Li T."/>
            <person name="Hu X."/>
            <person name="Zhang T."/>
            <person name="Song X."/>
            <person name="Zhang H."/>
            <person name="Dai N."/>
            <person name="Sheng W."/>
            <person name="Hou X."/>
            <person name="Wei L."/>
        </authorList>
    </citation>
    <scope>NUCLEOTIDE SEQUENCE</scope>
    <source>
        <strain evidence="3">G01</strain>
        <tissue evidence="3">Leaf</tissue>
    </source>
</reference>
<gene>
    <name evidence="3" type="ORF">Sangu_2561700</name>
</gene>
<evidence type="ECO:0000259" key="2">
    <source>
        <dbReference type="Pfam" id="PF24847"/>
    </source>
</evidence>
<feature type="domain" description="DUF7722" evidence="2">
    <location>
        <begin position="45"/>
        <end position="90"/>
    </location>
</feature>
<proteinExistence type="predicted"/>
<protein>
    <recommendedName>
        <fullName evidence="2">DUF7722 domain-containing protein</fullName>
    </recommendedName>
</protein>
<dbReference type="PANTHER" id="PTHR33513">
    <property type="entry name" value="OS06G0523300 PROTEIN"/>
    <property type="match status" value="1"/>
</dbReference>
<feature type="region of interest" description="Disordered" evidence="1">
    <location>
        <begin position="1"/>
        <end position="33"/>
    </location>
</feature>
<evidence type="ECO:0000256" key="1">
    <source>
        <dbReference type="SAM" id="MobiDB-lite"/>
    </source>
</evidence>
<dbReference type="Pfam" id="PF24847">
    <property type="entry name" value="DUF7722"/>
    <property type="match status" value="1"/>
</dbReference>
<comment type="caution">
    <text evidence="3">The sequence shown here is derived from an EMBL/GenBank/DDBJ whole genome shotgun (WGS) entry which is preliminary data.</text>
</comment>
<dbReference type="EMBL" id="JACGWK010001339">
    <property type="protein sequence ID" value="KAL0290699.1"/>
    <property type="molecule type" value="Genomic_DNA"/>
</dbReference>